<keyword evidence="5" id="KW-0186">Copper</keyword>
<keyword evidence="2 5" id="KW-0812">Transmembrane</keyword>
<evidence type="ECO:0000256" key="4">
    <source>
        <dbReference type="ARBA" id="ARBA00023136"/>
    </source>
</evidence>
<evidence type="ECO:0000313" key="7">
    <source>
        <dbReference type="Proteomes" id="UP000070544"/>
    </source>
</evidence>
<proteinExistence type="inferred from homology"/>
<keyword evidence="4 5" id="KW-0472">Membrane</keyword>
<accession>A0A139ANJ6</accession>
<dbReference type="PANTHER" id="PTHR12483:SF27">
    <property type="entry name" value="COPPER TRANSPORT PROTEIN CTR1"/>
    <property type="match status" value="1"/>
</dbReference>
<comment type="similarity">
    <text evidence="5">Belongs to the copper transporter (Ctr) (TC 1.A.56) family. SLC31A subfamily.</text>
</comment>
<keyword evidence="7" id="KW-1185">Reference proteome</keyword>
<feature type="transmembrane region" description="Helical" evidence="5">
    <location>
        <begin position="53"/>
        <end position="70"/>
    </location>
</feature>
<dbReference type="OrthoDB" id="73901at2759"/>
<dbReference type="EMBL" id="KQ965743">
    <property type="protein sequence ID" value="KXS18214.1"/>
    <property type="molecule type" value="Genomic_DNA"/>
</dbReference>
<protein>
    <recommendedName>
        <fullName evidence="5">Copper transport protein</fullName>
    </recommendedName>
</protein>
<evidence type="ECO:0000256" key="3">
    <source>
        <dbReference type="ARBA" id="ARBA00022989"/>
    </source>
</evidence>
<dbReference type="Proteomes" id="UP000070544">
    <property type="component" value="Unassembled WGS sequence"/>
</dbReference>
<evidence type="ECO:0000256" key="5">
    <source>
        <dbReference type="RuleBase" id="RU367022"/>
    </source>
</evidence>
<keyword evidence="5" id="KW-0187">Copper transport</keyword>
<dbReference type="AlphaFoldDB" id="A0A139ANJ6"/>
<sequence length="90" mass="10033">MEQSWTAAEDKRIRSGEPYILEGLKVDGQRFIVTVVTVGLGYCVMLLTMTFNVGVFFMCIIGIGAGSVVFRKFKPMTLVLDEVDETKECC</sequence>
<dbReference type="InterPro" id="IPR007274">
    <property type="entry name" value="Cop_transporter"/>
</dbReference>
<dbReference type="GO" id="GO:0005375">
    <property type="term" value="F:copper ion transmembrane transporter activity"/>
    <property type="evidence" value="ECO:0007669"/>
    <property type="project" value="UniProtKB-UniRule"/>
</dbReference>
<reference evidence="6 7" key="1">
    <citation type="journal article" date="2015" name="Genome Biol. Evol.">
        <title>Phylogenomic analyses indicate that early fungi evolved digesting cell walls of algal ancestors of land plants.</title>
        <authorList>
            <person name="Chang Y."/>
            <person name="Wang S."/>
            <person name="Sekimoto S."/>
            <person name="Aerts A.L."/>
            <person name="Choi C."/>
            <person name="Clum A."/>
            <person name="LaButti K.M."/>
            <person name="Lindquist E.A."/>
            <person name="Yee Ngan C."/>
            <person name="Ohm R.A."/>
            <person name="Salamov A.A."/>
            <person name="Grigoriev I.V."/>
            <person name="Spatafora J.W."/>
            <person name="Berbee M.L."/>
        </authorList>
    </citation>
    <scope>NUCLEOTIDE SEQUENCE [LARGE SCALE GENOMIC DNA]</scope>
    <source>
        <strain evidence="6 7">JEL478</strain>
    </source>
</reference>
<organism evidence="6 7">
    <name type="scientific">Gonapodya prolifera (strain JEL478)</name>
    <name type="common">Monoblepharis prolifera</name>
    <dbReference type="NCBI Taxonomy" id="1344416"/>
    <lineage>
        <taxon>Eukaryota</taxon>
        <taxon>Fungi</taxon>
        <taxon>Fungi incertae sedis</taxon>
        <taxon>Chytridiomycota</taxon>
        <taxon>Chytridiomycota incertae sedis</taxon>
        <taxon>Monoblepharidomycetes</taxon>
        <taxon>Monoblepharidales</taxon>
        <taxon>Gonapodyaceae</taxon>
        <taxon>Gonapodya</taxon>
    </lineage>
</organism>
<keyword evidence="3 5" id="KW-1133">Transmembrane helix</keyword>
<gene>
    <name evidence="6" type="ORF">M427DRAFT_224318</name>
</gene>
<comment type="subcellular location">
    <subcellularLocation>
        <location evidence="1 5">Membrane</location>
        <topology evidence="1 5">Multi-pass membrane protein</topology>
    </subcellularLocation>
</comment>
<keyword evidence="5" id="KW-0813">Transport</keyword>
<dbReference type="Pfam" id="PF04145">
    <property type="entry name" value="Ctr"/>
    <property type="match status" value="1"/>
</dbReference>
<evidence type="ECO:0000313" key="6">
    <source>
        <dbReference type="EMBL" id="KXS18214.1"/>
    </source>
</evidence>
<evidence type="ECO:0000256" key="1">
    <source>
        <dbReference type="ARBA" id="ARBA00004141"/>
    </source>
</evidence>
<keyword evidence="5" id="KW-0406">Ion transport</keyword>
<dbReference type="PANTHER" id="PTHR12483">
    <property type="entry name" value="SOLUTE CARRIER FAMILY 31 COPPER TRANSPORTERS"/>
    <property type="match status" value="1"/>
</dbReference>
<name>A0A139ANJ6_GONPJ</name>
<evidence type="ECO:0000256" key="2">
    <source>
        <dbReference type="ARBA" id="ARBA00022692"/>
    </source>
</evidence>
<dbReference type="GO" id="GO:0005886">
    <property type="term" value="C:plasma membrane"/>
    <property type="evidence" value="ECO:0007669"/>
    <property type="project" value="TreeGrafter"/>
</dbReference>